<accession>A0A1W6JKP9</accession>
<evidence type="ECO:0000313" key="1">
    <source>
        <dbReference type="EMBL" id="ARM66793.1"/>
    </source>
</evidence>
<evidence type="ECO:0000313" key="2">
    <source>
        <dbReference type="Proteomes" id="UP000223361"/>
    </source>
</evidence>
<dbReference type="EMBL" id="KY554771">
    <property type="protein sequence ID" value="ARM66793.1"/>
    <property type="molecule type" value="Genomic_DNA"/>
</dbReference>
<gene>
    <name evidence="1" type="ORF">AM4_135</name>
</gene>
<dbReference type="Proteomes" id="UP000223361">
    <property type="component" value="Segment"/>
</dbReference>
<reference evidence="1 2" key="1">
    <citation type="journal article" date="2017" name="Viruses">
        <title>Phage Biodiversity in Artisanal Cheese Wheys Reflects the Complexity of the Fermentation Process.</title>
        <authorList>
            <person name="Mahony J."/>
            <person name="Moscarelli A."/>
            <person name="Kelleher P."/>
            <person name="Lugli G.A."/>
            <person name="Ventura M."/>
            <person name="Settanni L."/>
            <person name="van Sinderen D."/>
        </authorList>
    </citation>
    <scope>NUCLEOTIDE SEQUENCE [LARGE SCALE GENOMIC DNA]</scope>
</reference>
<proteinExistence type="predicted"/>
<sequence length="67" mass="7958">MKKYILSGYDVENLTFITSELHSTLEDARKSALFEINDILKEDYYFYDEIYHLGISDKIEFLITEVL</sequence>
<name>A0A1W6JKP9_9CAUD</name>
<organism evidence="1 2">
    <name type="scientific">Lactococcus phage AM4</name>
    <dbReference type="NCBI Taxonomy" id="1965472"/>
    <lineage>
        <taxon>Viruses</taxon>
        <taxon>Duplodnaviria</taxon>
        <taxon>Heunggongvirae</taxon>
        <taxon>Uroviricota</taxon>
        <taxon>Caudoviricetes</taxon>
        <taxon>Audreyjarvisvirus</taxon>
        <taxon>Audreyjarvisvirus AM4</taxon>
    </lineage>
</organism>
<keyword evidence="2" id="KW-1185">Reference proteome</keyword>
<protein>
    <submittedName>
        <fullName evidence="1">Uncharacterized protein</fullName>
    </submittedName>
</protein>